<dbReference type="PROSITE" id="PS50253">
    <property type="entry name" value="COX3"/>
    <property type="match status" value="1"/>
</dbReference>
<evidence type="ECO:0000259" key="8">
    <source>
        <dbReference type="PROSITE" id="PS50253"/>
    </source>
</evidence>
<evidence type="ECO:0000256" key="4">
    <source>
        <dbReference type="ARBA" id="ARBA00022989"/>
    </source>
</evidence>
<proteinExistence type="inferred from homology"/>
<dbReference type="STRING" id="37625.SAMN05660420_00482"/>
<protein>
    <submittedName>
        <fullName evidence="9">Cytochrome c oxidase subunit 3</fullName>
    </submittedName>
</protein>
<dbReference type="Proteomes" id="UP000199409">
    <property type="component" value="Unassembled WGS sequence"/>
</dbReference>
<accession>A0A1H3W5C3</accession>
<evidence type="ECO:0000313" key="10">
    <source>
        <dbReference type="Proteomes" id="UP000199409"/>
    </source>
</evidence>
<dbReference type="InterPro" id="IPR024791">
    <property type="entry name" value="Cyt_c/ubiquinol_Oxase_su3"/>
</dbReference>
<feature type="domain" description="Heme-copper oxidase subunit III family profile" evidence="8">
    <location>
        <begin position="1"/>
        <end position="207"/>
    </location>
</feature>
<dbReference type="AlphaFoldDB" id="A0A1H3W5C3"/>
<evidence type="ECO:0000256" key="1">
    <source>
        <dbReference type="ARBA" id="ARBA00004141"/>
    </source>
</evidence>
<dbReference type="GO" id="GO:0004129">
    <property type="term" value="F:cytochrome-c oxidase activity"/>
    <property type="evidence" value="ECO:0007669"/>
    <property type="project" value="InterPro"/>
</dbReference>
<keyword evidence="10" id="KW-1185">Reference proteome</keyword>
<dbReference type="InterPro" id="IPR013833">
    <property type="entry name" value="Cyt_c_oxidase_su3_a-hlx"/>
</dbReference>
<evidence type="ECO:0000256" key="5">
    <source>
        <dbReference type="ARBA" id="ARBA00023136"/>
    </source>
</evidence>
<evidence type="ECO:0000256" key="3">
    <source>
        <dbReference type="ARBA" id="ARBA00022692"/>
    </source>
</evidence>
<dbReference type="PANTHER" id="PTHR11403">
    <property type="entry name" value="CYTOCHROME C OXIDASE SUBUNIT III"/>
    <property type="match status" value="1"/>
</dbReference>
<sequence>MIIKGLLPMSIEHRDDTGARFGMWLFLYTEVILFSGLFILYSVGLAKFPQQFAEASHKLNIYFGTINTLVLLTSSLTIALAITAIQKNKIKLTLNLCFVTIFLAIVFLINKYFEWSAEIGHGIYPGSEHLAEMGPGITAFFNLYYFTAGLHGFHILIGGTLIAVVATLIAKGKVTSDRYTLLENSALYWHLVDLVWIFLFPLYYLIL</sequence>
<evidence type="ECO:0000256" key="6">
    <source>
        <dbReference type="RuleBase" id="RU003376"/>
    </source>
</evidence>
<keyword evidence="3 6" id="KW-0812">Transmembrane</keyword>
<comment type="subcellular location">
    <subcellularLocation>
        <location evidence="6">Cell membrane</location>
        <topology evidence="6">Multi-pass membrane protein</topology>
    </subcellularLocation>
    <subcellularLocation>
        <location evidence="1">Membrane</location>
        <topology evidence="1">Multi-pass membrane protein</topology>
    </subcellularLocation>
</comment>
<dbReference type="GO" id="GO:0005886">
    <property type="term" value="C:plasma membrane"/>
    <property type="evidence" value="ECO:0007669"/>
    <property type="project" value="UniProtKB-SubCell"/>
</dbReference>
<feature type="transmembrane region" description="Helical" evidence="7">
    <location>
        <begin position="187"/>
        <end position="206"/>
    </location>
</feature>
<dbReference type="SUPFAM" id="SSF81452">
    <property type="entry name" value="Cytochrome c oxidase subunit III-like"/>
    <property type="match status" value="1"/>
</dbReference>
<dbReference type="GO" id="GO:0019646">
    <property type="term" value="P:aerobic electron transport chain"/>
    <property type="evidence" value="ECO:0007669"/>
    <property type="project" value="InterPro"/>
</dbReference>
<organism evidence="9 10">
    <name type="scientific">Desulfuromusa kysingii</name>
    <dbReference type="NCBI Taxonomy" id="37625"/>
    <lineage>
        <taxon>Bacteria</taxon>
        <taxon>Pseudomonadati</taxon>
        <taxon>Thermodesulfobacteriota</taxon>
        <taxon>Desulfuromonadia</taxon>
        <taxon>Desulfuromonadales</taxon>
        <taxon>Geopsychrobacteraceae</taxon>
        <taxon>Desulfuromusa</taxon>
    </lineage>
</organism>
<feature type="transmembrane region" description="Helical" evidence="7">
    <location>
        <begin position="21"/>
        <end position="41"/>
    </location>
</feature>
<reference evidence="9 10" key="1">
    <citation type="submission" date="2016-10" db="EMBL/GenBank/DDBJ databases">
        <authorList>
            <person name="de Groot N.N."/>
        </authorList>
    </citation>
    <scope>NUCLEOTIDE SEQUENCE [LARGE SCALE GENOMIC DNA]</scope>
    <source>
        <strain evidence="9 10">DSM 7343</strain>
    </source>
</reference>
<evidence type="ECO:0000256" key="2">
    <source>
        <dbReference type="ARBA" id="ARBA00010581"/>
    </source>
</evidence>
<comment type="similarity">
    <text evidence="2 6">Belongs to the cytochrome c oxidase subunit 3 family.</text>
</comment>
<feature type="transmembrane region" description="Helical" evidence="7">
    <location>
        <begin position="92"/>
        <end position="109"/>
    </location>
</feature>
<dbReference type="InterPro" id="IPR000298">
    <property type="entry name" value="Cyt_c_oxidase-like_su3"/>
</dbReference>
<name>A0A1H3W5C3_9BACT</name>
<dbReference type="EMBL" id="FNQN01000001">
    <property type="protein sequence ID" value="SDZ82246.1"/>
    <property type="molecule type" value="Genomic_DNA"/>
</dbReference>
<dbReference type="Gene3D" id="1.20.120.80">
    <property type="entry name" value="Cytochrome c oxidase, subunit III, four-helix bundle"/>
    <property type="match status" value="1"/>
</dbReference>
<gene>
    <name evidence="9" type="ORF">SAMN05660420_00482</name>
</gene>
<keyword evidence="4 7" id="KW-1133">Transmembrane helix</keyword>
<feature type="transmembrane region" description="Helical" evidence="7">
    <location>
        <begin position="143"/>
        <end position="166"/>
    </location>
</feature>
<evidence type="ECO:0000256" key="7">
    <source>
        <dbReference type="SAM" id="Phobius"/>
    </source>
</evidence>
<dbReference type="Pfam" id="PF00510">
    <property type="entry name" value="COX3"/>
    <property type="match status" value="1"/>
</dbReference>
<dbReference type="PANTHER" id="PTHR11403:SF6">
    <property type="entry name" value="NITRIC OXIDE REDUCTASE SUBUNIT E"/>
    <property type="match status" value="1"/>
</dbReference>
<keyword evidence="5 7" id="KW-0472">Membrane</keyword>
<feature type="transmembrane region" description="Helical" evidence="7">
    <location>
        <begin position="61"/>
        <end position="85"/>
    </location>
</feature>
<evidence type="ECO:0000313" key="9">
    <source>
        <dbReference type="EMBL" id="SDZ82246.1"/>
    </source>
</evidence>
<dbReference type="InterPro" id="IPR035973">
    <property type="entry name" value="Cyt_c_oxidase_su3-like_sf"/>
</dbReference>